<dbReference type="Proteomes" id="UP000267027">
    <property type="component" value="Unassembled WGS sequence"/>
</dbReference>
<dbReference type="PANTHER" id="PTHR11533">
    <property type="entry name" value="PROTEASE M1 ZINC METALLOPROTEASE"/>
    <property type="match status" value="1"/>
</dbReference>
<evidence type="ECO:0000313" key="4">
    <source>
        <dbReference type="EMBL" id="VDM54740.1"/>
    </source>
</evidence>
<reference evidence="6" key="1">
    <citation type="submission" date="2016-04" db="UniProtKB">
        <authorList>
            <consortium name="WormBaseParasite"/>
        </authorList>
    </citation>
    <scope>IDENTIFICATION</scope>
</reference>
<dbReference type="InterPro" id="IPR027268">
    <property type="entry name" value="Peptidase_M4/M1_CTD_sf"/>
</dbReference>
<dbReference type="InterPro" id="IPR006149">
    <property type="entry name" value="EB_dom"/>
</dbReference>
<gene>
    <name evidence="4" type="ORF">ACOC_LOCUS3155</name>
</gene>
<dbReference type="SUPFAM" id="SSF55486">
    <property type="entry name" value="Metalloproteases ('zincins'), catalytic domain"/>
    <property type="match status" value="1"/>
</dbReference>
<feature type="domain" description="Aminopeptidase N-like N-terminal" evidence="3">
    <location>
        <begin position="267"/>
        <end position="434"/>
    </location>
</feature>
<organism evidence="6">
    <name type="scientific">Angiostrongylus costaricensis</name>
    <name type="common">Nematode worm</name>
    <dbReference type="NCBI Taxonomy" id="334426"/>
    <lineage>
        <taxon>Eukaryota</taxon>
        <taxon>Metazoa</taxon>
        <taxon>Ecdysozoa</taxon>
        <taxon>Nematoda</taxon>
        <taxon>Chromadorea</taxon>
        <taxon>Rhabditida</taxon>
        <taxon>Rhabditina</taxon>
        <taxon>Rhabditomorpha</taxon>
        <taxon>Strongyloidea</taxon>
        <taxon>Metastrongylidae</taxon>
        <taxon>Angiostrongylus</taxon>
    </lineage>
</organism>
<feature type="domain" description="EB" evidence="2">
    <location>
        <begin position="74"/>
        <end position="116"/>
    </location>
</feature>
<evidence type="ECO:0000259" key="3">
    <source>
        <dbReference type="Pfam" id="PF17900"/>
    </source>
</evidence>
<proteinExistence type="predicted"/>
<dbReference type="GO" id="GO:0005737">
    <property type="term" value="C:cytoplasm"/>
    <property type="evidence" value="ECO:0007669"/>
    <property type="project" value="TreeGrafter"/>
</dbReference>
<reference evidence="4 5" key="2">
    <citation type="submission" date="2018-11" db="EMBL/GenBank/DDBJ databases">
        <authorList>
            <consortium name="Pathogen Informatics"/>
        </authorList>
    </citation>
    <scope>NUCLEOTIDE SEQUENCE [LARGE SCALE GENOMIC DNA]</scope>
    <source>
        <strain evidence="4 5">Costa Rica</strain>
    </source>
</reference>
<sequence length="711" mass="77760">MRSFFYQWLFTIAITAGQYGGLGPACFPECTDGAACVSGICQCSQNSAVYNPIIGCAETLVVPILLAPSHLLSSRLIPQALPGASCEPGVECTGGSICSLGVCACPPELLHEGSVCVSRTLYSMPPTLGIPALAVPPAPAQVALGAPCYTATNTCGPGAVCSTGLCQCSPSYKPVADYSLSTTTTTAINSIVVAEITRHPDHVATTGNAFINIPISAASAHNDVDTFPLIDEITKVVDVCASIPAKRISCPKINDDGVVVPWFMISPLHYCLNITIKTVTPTVLNGDMKMFIHMNERGKQISLSVDSELVNIEHINVVNCDTGLPLCVTKTVFDQREQLLSLILLETIEAGTNLRVDVVKFSSVDNMKVTYVQTAVRWDKNAPMMLGTLLTNGAARKIFPVLDNMAFKATLDLCVMFAPTARVRSNSAIKFVTTDGLTCFQRTVPLAVQQIAFAGFENAETLIYNTTTLNGTYIPDIEIVFSINKNFKREKHEWIYRESCKVMTLMTAWTRFPYPLKELKFISAPIRAPSHSSPGLITLQDQLVEHPSYTLAHVSLIHSVIQQWLPGLVGSTKSNESCFMESLSVYLEWKVDEVLHIVNKTRAIEVELIRPQDLSSEEKDRLRLGITSCSKRLTAIFYTIDETFGQNTMTNVIEYIFHNFAYASTTIADWQRAVAIVTKNDHAGKDFIVILEMCNTIFFLKQHEEVLLGVG</sequence>
<dbReference type="Pfam" id="PF01683">
    <property type="entry name" value="EB"/>
    <property type="match status" value="1"/>
</dbReference>
<dbReference type="Gene3D" id="1.10.390.10">
    <property type="entry name" value="Neutral Protease Domain 2"/>
    <property type="match status" value="1"/>
</dbReference>
<dbReference type="AlphaFoldDB" id="A0A158PFB3"/>
<protein>
    <submittedName>
        <fullName evidence="6">CC domain-containing protein</fullName>
    </submittedName>
</protein>
<dbReference type="EMBL" id="UYYA01000841">
    <property type="protein sequence ID" value="VDM54740.1"/>
    <property type="molecule type" value="Genomic_DNA"/>
</dbReference>
<evidence type="ECO:0000256" key="1">
    <source>
        <dbReference type="SAM" id="SignalP"/>
    </source>
</evidence>
<dbReference type="InterPro" id="IPR050344">
    <property type="entry name" value="Peptidase_M1_aminopeptidases"/>
</dbReference>
<keyword evidence="1" id="KW-0732">Signal</keyword>
<evidence type="ECO:0000313" key="6">
    <source>
        <dbReference type="WBParaSite" id="ACOC_0000315401-mRNA-1"/>
    </source>
</evidence>
<dbReference type="SUPFAM" id="SSF63737">
    <property type="entry name" value="Leukotriene A4 hydrolase N-terminal domain"/>
    <property type="match status" value="1"/>
</dbReference>
<dbReference type="GO" id="GO:0005615">
    <property type="term" value="C:extracellular space"/>
    <property type="evidence" value="ECO:0007669"/>
    <property type="project" value="TreeGrafter"/>
</dbReference>
<feature type="chain" id="PRO_5043135015" evidence="1">
    <location>
        <begin position="21"/>
        <end position="711"/>
    </location>
</feature>
<name>A0A158PFB3_ANGCS</name>
<dbReference type="OrthoDB" id="10031169at2759"/>
<dbReference type="InterPro" id="IPR042097">
    <property type="entry name" value="Aminopeptidase_N-like_N_sf"/>
</dbReference>
<keyword evidence="5" id="KW-1185">Reference proteome</keyword>
<dbReference type="PANTHER" id="PTHR11533:SF294">
    <property type="entry name" value="THYROTROPIN-RELEASING HORMONE-DEGRADING ECTOENZYME"/>
    <property type="match status" value="1"/>
</dbReference>
<evidence type="ECO:0000313" key="5">
    <source>
        <dbReference type="Proteomes" id="UP000267027"/>
    </source>
</evidence>
<dbReference type="Gene3D" id="2.60.40.1730">
    <property type="entry name" value="tricorn interacting facor f3 domain"/>
    <property type="match status" value="1"/>
</dbReference>
<dbReference type="STRING" id="334426.A0A158PFB3"/>
<feature type="signal peptide" evidence="1">
    <location>
        <begin position="1"/>
        <end position="20"/>
    </location>
</feature>
<dbReference type="InterPro" id="IPR045357">
    <property type="entry name" value="Aminopeptidase_N-like_N"/>
</dbReference>
<dbReference type="GO" id="GO:0016020">
    <property type="term" value="C:membrane"/>
    <property type="evidence" value="ECO:0007669"/>
    <property type="project" value="TreeGrafter"/>
</dbReference>
<accession>A0A158PFB3</accession>
<evidence type="ECO:0000259" key="2">
    <source>
        <dbReference type="Pfam" id="PF01683"/>
    </source>
</evidence>
<dbReference type="WBParaSite" id="ACOC_0000315401-mRNA-1">
    <property type="protein sequence ID" value="ACOC_0000315401-mRNA-1"/>
    <property type="gene ID" value="ACOC_0000315401"/>
</dbReference>
<dbReference type="Pfam" id="PF17900">
    <property type="entry name" value="Peptidase_M1_N"/>
    <property type="match status" value="1"/>
</dbReference>